<dbReference type="EMBL" id="NIDE01000005">
    <property type="protein sequence ID" value="OWK42183.1"/>
    <property type="molecule type" value="Genomic_DNA"/>
</dbReference>
<feature type="domain" description="HNH nuclease" evidence="1">
    <location>
        <begin position="60"/>
        <end position="93"/>
    </location>
</feature>
<dbReference type="RefSeq" id="WP_088255385.1">
    <property type="nucleotide sequence ID" value="NZ_NIDE01000005.1"/>
</dbReference>
<proteinExistence type="predicted"/>
<dbReference type="SUPFAM" id="SSF54060">
    <property type="entry name" value="His-Me finger endonucleases"/>
    <property type="match status" value="1"/>
</dbReference>
<comment type="caution">
    <text evidence="2">The sequence shown here is derived from an EMBL/GenBank/DDBJ whole genome shotgun (WGS) entry which is preliminary data.</text>
</comment>
<protein>
    <recommendedName>
        <fullName evidence="1">HNH nuclease domain-containing protein</fullName>
    </recommendedName>
</protein>
<evidence type="ECO:0000259" key="1">
    <source>
        <dbReference type="Pfam" id="PF13392"/>
    </source>
</evidence>
<organism evidence="2 3">
    <name type="scientific">Fimbriiglobus ruber</name>
    <dbReference type="NCBI Taxonomy" id="1908690"/>
    <lineage>
        <taxon>Bacteria</taxon>
        <taxon>Pseudomonadati</taxon>
        <taxon>Planctomycetota</taxon>
        <taxon>Planctomycetia</taxon>
        <taxon>Gemmatales</taxon>
        <taxon>Gemmataceae</taxon>
        <taxon>Fimbriiglobus</taxon>
    </lineage>
</organism>
<sequence>MKPTAERVRSLLVYNPSEIKTPFAWQAWFKFHPWENPKDHSGIDREGFLQIRIDGQFYRADQLAWLFMTGEWPQHEISHADGEKLNNSWGNIQEKAAPAAAA</sequence>
<dbReference type="AlphaFoldDB" id="A0A225DME3"/>
<dbReference type="InterPro" id="IPR044925">
    <property type="entry name" value="His-Me_finger_sf"/>
</dbReference>
<accession>A0A225DME3</accession>
<dbReference type="OrthoDB" id="8974199at2"/>
<gene>
    <name evidence="2" type="ORF">FRUB_04261</name>
</gene>
<keyword evidence="3" id="KW-1185">Reference proteome</keyword>
<evidence type="ECO:0000313" key="2">
    <source>
        <dbReference type="EMBL" id="OWK42183.1"/>
    </source>
</evidence>
<dbReference type="Pfam" id="PF13392">
    <property type="entry name" value="HNH_3"/>
    <property type="match status" value="1"/>
</dbReference>
<evidence type="ECO:0000313" key="3">
    <source>
        <dbReference type="Proteomes" id="UP000214646"/>
    </source>
</evidence>
<dbReference type="InterPro" id="IPR003615">
    <property type="entry name" value="HNH_nuc"/>
</dbReference>
<name>A0A225DME3_9BACT</name>
<reference evidence="3" key="1">
    <citation type="submission" date="2017-06" db="EMBL/GenBank/DDBJ databases">
        <title>Genome analysis of Fimbriiglobus ruber SP5, the first member of the order Planctomycetales with confirmed chitinolytic capability.</title>
        <authorList>
            <person name="Ravin N.V."/>
            <person name="Rakitin A.L."/>
            <person name="Ivanova A.A."/>
            <person name="Beletsky A.V."/>
            <person name="Kulichevskaya I.S."/>
            <person name="Mardanov A.V."/>
            <person name="Dedysh S.N."/>
        </authorList>
    </citation>
    <scope>NUCLEOTIDE SEQUENCE [LARGE SCALE GENOMIC DNA]</scope>
    <source>
        <strain evidence="3">SP5</strain>
    </source>
</reference>
<dbReference type="Proteomes" id="UP000214646">
    <property type="component" value="Unassembled WGS sequence"/>
</dbReference>